<accession>B6WQN4</accession>
<name>B6WQN4_9BACT</name>
<dbReference type="Proteomes" id="UP000003676">
    <property type="component" value="Unassembled WGS sequence"/>
</dbReference>
<organism evidence="2 3">
    <name type="scientific">Desulfovibrio piger ATCC 29098</name>
    <dbReference type="NCBI Taxonomy" id="411464"/>
    <lineage>
        <taxon>Bacteria</taxon>
        <taxon>Pseudomonadati</taxon>
        <taxon>Thermodesulfobacteriota</taxon>
        <taxon>Desulfovibrionia</taxon>
        <taxon>Desulfovibrionales</taxon>
        <taxon>Desulfovibrionaceae</taxon>
        <taxon>Desulfovibrio</taxon>
    </lineage>
</organism>
<proteinExistence type="predicted"/>
<sequence>MRGHGLSLIKLYVQKKLSGLSSGLSSGRRGGSGQGRPAACRRQPIGMIGK</sequence>
<evidence type="ECO:0000313" key="3">
    <source>
        <dbReference type="Proteomes" id="UP000003676"/>
    </source>
</evidence>
<feature type="region of interest" description="Disordered" evidence="1">
    <location>
        <begin position="20"/>
        <end position="50"/>
    </location>
</feature>
<reference evidence="2 3" key="2">
    <citation type="submission" date="2008-10" db="EMBL/GenBank/DDBJ databases">
        <authorList>
            <person name="Fulton L."/>
            <person name="Clifton S."/>
            <person name="Fulton B."/>
            <person name="Xu J."/>
            <person name="Minx P."/>
            <person name="Pepin K.H."/>
            <person name="Johnson M."/>
            <person name="Bhonagiri V."/>
            <person name="Nash W.E."/>
            <person name="Mardis E.R."/>
            <person name="Wilson R.K."/>
        </authorList>
    </citation>
    <scope>NUCLEOTIDE SEQUENCE [LARGE SCALE GENOMIC DNA]</scope>
    <source>
        <strain evidence="2 3">ATCC 29098</strain>
    </source>
</reference>
<evidence type="ECO:0000256" key="1">
    <source>
        <dbReference type="SAM" id="MobiDB-lite"/>
    </source>
</evidence>
<dbReference type="AlphaFoldDB" id="B6WQN4"/>
<dbReference type="EMBL" id="ABXU01000015">
    <property type="protein sequence ID" value="EEB34708.1"/>
    <property type="molecule type" value="Genomic_DNA"/>
</dbReference>
<evidence type="ECO:0000313" key="2">
    <source>
        <dbReference type="EMBL" id="EEB34708.1"/>
    </source>
</evidence>
<dbReference type="HOGENOM" id="CLU_3117176_0_0_7"/>
<protein>
    <submittedName>
        <fullName evidence="2">Uncharacterized protein</fullName>
    </submittedName>
</protein>
<reference evidence="2 3" key="1">
    <citation type="submission" date="2008-10" db="EMBL/GenBank/DDBJ databases">
        <title>Draft genome sequence of Desulvovibrio piger (ATCC 29098).</title>
        <authorList>
            <person name="Sudarsanam P."/>
            <person name="Ley R."/>
            <person name="Guruge J."/>
            <person name="Turnbaugh P.J."/>
            <person name="Mahowald M."/>
            <person name="Liep D."/>
            <person name="Gordon J."/>
        </authorList>
    </citation>
    <scope>NUCLEOTIDE SEQUENCE [LARGE SCALE GENOMIC DNA]</scope>
    <source>
        <strain evidence="2 3">ATCC 29098</strain>
    </source>
</reference>
<gene>
    <name evidence="2" type="ORF">DESPIG_00360</name>
</gene>
<comment type="caution">
    <text evidence="2">The sequence shown here is derived from an EMBL/GenBank/DDBJ whole genome shotgun (WGS) entry which is preliminary data.</text>
</comment>